<dbReference type="AlphaFoldDB" id="A0A844KLE4"/>
<dbReference type="RefSeq" id="WP_082413785.1">
    <property type="nucleotide sequence ID" value="NZ_CP173697.1"/>
</dbReference>
<dbReference type="InterPro" id="IPR008207">
    <property type="entry name" value="Sig_transdc_His_kin_Hpt_dom"/>
</dbReference>
<feature type="domain" description="HPt" evidence="2">
    <location>
        <begin position="6"/>
        <end position="99"/>
    </location>
</feature>
<dbReference type="Gene3D" id="1.20.120.160">
    <property type="entry name" value="HPT domain"/>
    <property type="match status" value="1"/>
</dbReference>
<comment type="caution">
    <text evidence="3">The sequence shown here is derived from an EMBL/GenBank/DDBJ whole genome shotgun (WGS) entry which is preliminary data.</text>
</comment>
<name>A0A844KLE4_9FIRM</name>
<proteinExistence type="predicted"/>
<evidence type="ECO:0000313" key="3">
    <source>
        <dbReference type="EMBL" id="MTR81136.1"/>
    </source>
</evidence>
<evidence type="ECO:0000259" key="2">
    <source>
        <dbReference type="PROSITE" id="PS50894"/>
    </source>
</evidence>
<sequence length="181" mass="20608">MPYCGSEEALKQIIQIFYNTIDSKSKKIEQCLKEQLIKDYTIEVHALKSSALLIGAPGLSEAAKELEMYGNAQNLAALEEKTGPMLAMYRSLKSLLRPYVEDNESSKKEVSSDDWITVLEQMHQCVEQFDMDGVDHAMETMDTFQTPDKLKDLMEQLRVCVADVEMEEIMKLTDTMVNLLQ</sequence>
<evidence type="ECO:0000256" key="1">
    <source>
        <dbReference type="PROSITE-ProRule" id="PRU00110"/>
    </source>
</evidence>
<dbReference type="EMBL" id="WNAL01000008">
    <property type="protein sequence ID" value="MTR81136.1"/>
    <property type="molecule type" value="Genomic_DNA"/>
</dbReference>
<dbReference type="InterPro" id="IPR036641">
    <property type="entry name" value="HPT_dom_sf"/>
</dbReference>
<dbReference type="GO" id="GO:0000160">
    <property type="term" value="P:phosphorelay signal transduction system"/>
    <property type="evidence" value="ECO:0007669"/>
    <property type="project" value="InterPro"/>
</dbReference>
<dbReference type="Proteomes" id="UP000446657">
    <property type="component" value="Unassembled WGS sequence"/>
</dbReference>
<feature type="modified residue" description="Phosphohistidine" evidence="1">
    <location>
        <position position="45"/>
    </location>
</feature>
<evidence type="ECO:0000313" key="4">
    <source>
        <dbReference type="Proteomes" id="UP000446657"/>
    </source>
</evidence>
<organism evidence="3 4">
    <name type="scientific">Roseburia faecis</name>
    <dbReference type="NCBI Taxonomy" id="301302"/>
    <lineage>
        <taxon>Bacteria</taxon>
        <taxon>Bacillati</taxon>
        <taxon>Bacillota</taxon>
        <taxon>Clostridia</taxon>
        <taxon>Lachnospirales</taxon>
        <taxon>Lachnospiraceae</taxon>
        <taxon>Roseburia</taxon>
    </lineage>
</organism>
<keyword evidence="1" id="KW-0597">Phosphoprotein</keyword>
<dbReference type="PROSITE" id="PS50894">
    <property type="entry name" value="HPT"/>
    <property type="match status" value="1"/>
</dbReference>
<dbReference type="Pfam" id="PF01627">
    <property type="entry name" value="Hpt"/>
    <property type="match status" value="1"/>
</dbReference>
<dbReference type="SUPFAM" id="SSF47226">
    <property type="entry name" value="Histidine-containing phosphotransfer domain, HPT domain"/>
    <property type="match status" value="1"/>
</dbReference>
<gene>
    <name evidence="3" type="ORF">GMD30_05280</name>
</gene>
<protein>
    <recommendedName>
        <fullName evidence="2">HPt domain-containing protein</fullName>
    </recommendedName>
</protein>
<reference evidence="3 4" key="1">
    <citation type="journal article" date="2019" name="Nat. Med.">
        <title>A library of human gut bacterial isolates paired with longitudinal multiomics data enables mechanistic microbiome research.</title>
        <authorList>
            <person name="Poyet M."/>
            <person name="Groussin M."/>
            <person name="Gibbons S.M."/>
            <person name="Avila-Pacheco J."/>
            <person name="Jiang X."/>
            <person name="Kearney S.M."/>
            <person name="Perrotta A.R."/>
            <person name="Berdy B."/>
            <person name="Zhao S."/>
            <person name="Lieberman T.D."/>
            <person name="Swanson P.K."/>
            <person name="Smith M."/>
            <person name="Roesemann S."/>
            <person name="Alexander J.E."/>
            <person name="Rich S.A."/>
            <person name="Livny J."/>
            <person name="Vlamakis H."/>
            <person name="Clish C."/>
            <person name="Bullock K."/>
            <person name="Deik A."/>
            <person name="Scott J."/>
            <person name="Pierce K.A."/>
            <person name="Xavier R.J."/>
            <person name="Alm E.J."/>
        </authorList>
    </citation>
    <scope>NUCLEOTIDE SEQUENCE [LARGE SCALE GENOMIC DNA]</scope>
    <source>
        <strain evidence="3 4">BIOML-A1</strain>
    </source>
</reference>
<accession>A0A844KLE4</accession>
<dbReference type="OrthoDB" id="254537at2"/>